<keyword evidence="6 19" id="KW-0436">Ligase</keyword>
<evidence type="ECO:0000256" key="10">
    <source>
        <dbReference type="ARBA" id="ARBA00023146"/>
    </source>
</evidence>
<dbReference type="Proteomes" id="UP000655287">
    <property type="component" value="Unassembled WGS sequence"/>
</dbReference>
<feature type="domain" description="Aminoacyl-transfer RNA synthetases class-II family profile" evidence="18">
    <location>
        <begin position="163"/>
        <end position="402"/>
    </location>
</feature>
<comment type="catalytic activity">
    <reaction evidence="13">
        <text>tRNA(Ser) + L-serine + ATP = L-seryl-tRNA(Ser) + AMP + diphosphate + H(+)</text>
        <dbReference type="Rhea" id="RHEA:12292"/>
        <dbReference type="Rhea" id="RHEA-COMP:9669"/>
        <dbReference type="Rhea" id="RHEA-COMP:9703"/>
        <dbReference type="ChEBI" id="CHEBI:15378"/>
        <dbReference type="ChEBI" id="CHEBI:30616"/>
        <dbReference type="ChEBI" id="CHEBI:33019"/>
        <dbReference type="ChEBI" id="CHEBI:33384"/>
        <dbReference type="ChEBI" id="CHEBI:78442"/>
        <dbReference type="ChEBI" id="CHEBI:78533"/>
        <dbReference type="ChEBI" id="CHEBI:456215"/>
        <dbReference type="EC" id="6.1.1.11"/>
    </reaction>
</comment>
<sequence length="422" mass="46248">MHDPRPLLEPAATAALARRGHALDVPRLRALHDLRTGLVRERDTLRGEQRRLGRRDGPGGDDPREAARELRDRLRKLEDELRRVEGDLRDALLAVPNLPAPEAPDGGPADPPVVRRVWGQPPELGFPARDHVDVGTSLGLLDPVRAAKLSGSRFAVTRGAIARLERALASFLLDLHTGEHGYVEHGVPHLVTPEVMTGTGQLPKFAEDLFRTRVADRDLLLVPTAEVPLVNLYREEVLLADALPLALVARTPCYRAEAGSYGRDTRGLVRLHQFEKVELVRLCHPDRAAAELELLVGHAEECLRRLGLHHRVVELRAGDLGFAARRTFDIEVWLPGQNAYREISSCSDCGDFQARRAGIRVRQRDGRKVPAATLNGSGLPIGRTLVAILEQYQRADGSVTVPPALVPYAGFAMIDPTGAPAG</sequence>
<evidence type="ECO:0000313" key="20">
    <source>
        <dbReference type="Proteomes" id="UP000655287"/>
    </source>
</evidence>
<name>A0A919UZD1_9ACTN</name>
<evidence type="ECO:0000256" key="6">
    <source>
        <dbReference type="ARBA" id="ARBA00022598"/>
    </source>
</evidence>
<dbReference type="GO" id="GO:0006434">
    <property type="term" value="P:seryl-tRNA aminoacylation"/>
    <property type="evidence" value="ECO:0007669"/>
    <property type="project" value="UniProtKB-UniRule"/>
</dbReference>
<dbReference type="PRINTS" id="PR00981">
    <property type="entry name" value="TRNASYNTHSER"/>
</dbReference>
<feature type="region of interest" description="Disordered" evidence="17">
    <location>
        <begin position="45"/>
        <end position="66"/>
    </location>
</feature>
<dbReference type="GO" id="GO:0005737">
    <property type="term" value="C:cytoplasm"/>
    <property type="evidence" value="ECO:0007669"/>
    <property type="project" value="UniProtKB-SubCell"/>
</dbReference>
<keyword evidence="9" id="KW-0648">Protein biosynthesis</keyword>
<evidence type="ECO:0000256" key="2">
    <source>
        <dbReference type="ARBA" id="ARBA00005045"/>
    </source>
</evidence>
<evidence type="ECO:0000256" key="8">
    <source>
        <dbReference type="ARBA" id="ARBA00022840"/>
    </source>
</evidence>
<dbReference type="InterPro" id="IPR010978">
    <property type="entry name" value="tRNA-bd_arm"/>
</dbReference>
<dbReference type="EMBL" id="BOOU01000014">
    <property type="protein sequence ID" value="GII76167.1"/>
    <property type="molecule type" value="Genomic_DNA"/>
</dbReference>
<feature type="binding site" evidence="16">
    <location>
        <begin position="342"/>
        <end position="345"/>
    </location>
    <ligand>
        <name>ATP</name>
        <dbReference type="ChEBI" id="CHEBI:30616"/>
    </ligand>
</feature>
<evidence type="ECO:0000256" key="15">
    <source>
        <dbReference type="PIRSR" id="PIRSR001529-1"/>
    </source>
</evidence>
<comment type="caution">
    <text evidence="19">The sequence shown here is derived from an EMBL/GenBank/DDBJ whole genome shotgun (WGS) entry which is preliminary data.</text>
</comment>
<dbReference type="InterPro" id="IPR033729">
    <property type="entry name" value="SerRS_core"/>
</dbReference>
<comment type="pathway">
    <text evidence="2">Aminoacyl-tRNA biosynthesis; selenocysteinyl-tRNA(Sec) biosynthesis; L-seryl-tRNA(Sec) from L-serine and tRNA(Sec): step 1/1.</text>
</comment>
<comment type="subcellular location">
    <subcellularLocation>
        <location evidence="1">Cytoplasm</location>
    </subcellularLocation>
</comment>
<dbReference type="InterPro" id="IPR002314">
    <property type="entry name" value="aa-tRNA-synt_IIb"/>
</dbReference>
<accession>A0A919UZD1</accession>
<evidence type="ECO:0000256" key="13">
    <source>
        <dbReference type="ARBA" id="ARBA00048823"/>
    </source>
</evidence>
<evidence type="ECO:0000256" key="3">
    <source>
        <dbReference type="ARBA" id="ARBA00010728"/>
    </source>
</evidence>
<protein>
    <recommendedName>
        <fullName evidence="11 14">Serine--tRNA ligase</fullName>
        <ecNumber evidence="4 14">6.1.1.11</ecNumber>
    </recommendedName>
</protein>
<evidence type="ECO:0000256" key="7">
    <source>
        <dbReference type="ARBA" id="ARBA00022741"/>
    </source>
</evidence>
<evidence type="ECO:0000256" key="1">
    <source>
        <dbReference type="ARBA" id="ARBA00004496"/>
    </source>
</evidence>
<dbReference type="InterPro" id="IPR042103">
    <property type="entry name" value="SerRS_1_N_sf"/>
</dbReference>
<dbReference type="Gene3D" id="3.30.930.10">
    <property type="entry name" value="Bira Bifunctional Protein, Domain 2"/>
    <property type="match status" value="1"/>
</dbReference>
<evidence type="ECO:0000259" key="18">
    <source>
        <dbReference type="PROSITE" id="PS50862"/>
    </source>
</evidence>
<dbReference type="Pfam" id="PF00587">
    <property type="entry name" value="tRNA-synt_2b"/>
    <property type="match status" value="1"/>
</dbReference>
<dbReference type="InterPro" id="IPR006195">
    <property type="entry name" value="aa-tRNA-synth_II"/>
</dbReference>
<proteinExistence type="inferred from homology"/>
<dbReference type="InterPro" id="IPR045864">
    <property type="entry name" value="aa-tRNA-synth_II/BPL/LPL"/>
</dbReference>
<evidence type="ECO:0000256" key="14">
    <source>
        <dbReference type="NCBIfam" id="TIGR00414"/>
    </source>
</evidence>
<evidence type="ECO:0000256" key="4">
    <source>
        <dbReference type="ARBA" id="ARBA00012840"/>
    </source>
</evidence>
<comment type="catalytic activity">
    <reaction evidence="12">
        <text>tRNA(Sec) + L-serine + ATP = L-seryl-tRNA(Sec) + AMP + diphosphate + H(+)</text>
        <dbReference type="Rhea" id="RHEA:42580"/>
        <dbReference type="Rhea" id="RHEA-COMP:9742"/>
        <dbReference type="Rhea" id="RHEA-COMP:10128"/>
        <dbReference type="ChEBI" id="CHEBI:15378"/>
        <dbReference type="ChEBI" id="CHEBI:30616"/>
        <dbReference type="ChEBI" id="CHEBI:33019"/>
        <dbReference type="ChEBI" id="CHEBI:33384"/>
        <dbReference type="ChEBI" id="CHEBI:78442"/>
        <dbReference type="ChEBI" id="CHEBI:78533"/>
        <dbReference type="ChEBI" id="CHEBI:456215"/>
        <dbReference type="EC" id="6.1.1.11"/>
    </reaction>
</comment>
<feature type="binding site" evidence="16">
    <location>
        <begin position="255"/>
        <end position="257"/>
    </location>
    <ligand>
        <name>ATP</name>
        <dbReference type="ChEBI" id="CHEBI:30616"/>
    </ligand>
</feature>
<feature type="binding site" evidence="15">
    <location>
        <position position="278"/>
    </location>
    <ligand>
        <name>L-serine</name>
        <dbReference type="ChEBI" id="CHEBI:33384"/>
    </ligand>
</feature>
<keyword evidence="20" id="KW-1185">Reference proteome</keyword>
<dbReference type="InterPro" id="IPR002317">
    <property type="entry name" value="Ser-tRNA-ligase_type_1"/>
</dbReference>
<organism evidence="19 20">
    <name type="scientific">Sphaerisporangium rufum</name>
    <dbReference type="NCBI Taxonomy" id="1381558"/>
    <lineage>
        <taxon>Bacteria</taxon>
        <taxon>Bacillati</taxon>
        <taxon>Actinomycetota</taxon>
        <taxon>Actinomycetes</taxon>
        <taxon>Streptosporangiales</taxon>
        <taxon>Streptosporangiaceae</taxon>
        <taxon>Sphaerisporangium</taxon>
    </lineage>
</organism>
<feature type="binding site" evidence="15">
    <location>
        <position position="375"/>
    </location>
    <ligand>
        <name>L-serine</name>
        <dbReference type="ChEBI" id="CHEBI:33384"/>
    </ligand>
</feature>
<dbReference type="PIRSF" id="PIRSF001529">
    <property type="entry name" value="Ser-tRNA-synth_IIa"/>
    <property type="match status" value="1"/>
</dbReference>
<feature type="binding site" evidence="15">
    <location>
        <position position="224"/>
    </location>
    <ligand>
        <name>L-serine</name>
        <dbReference type="ChEBI" id="CHEBI:33384"/>
    </ligand>
</feature>
<dbReference type="PANTHER" id="PTHR43697">
    <property type="entry name" value="SERYL-TRNA SYNTHETASE"/>
    <property type="match status" value="1"/>
</dbReference>
<feature type="binding site" evidence="15">
    <location>
        <position position="255"/>
    </location>
    <ligand>
        <name>L-serine</name>
        <dbReference type="ChEBI" id="CHEBI:33384"/>
    </ligand>
</feature>
<dbReference type="AlphaFoldDB" id="A0A919UZD1"/>
<evidence type="ECO:0000256" key="12">
    <source>
        <dbReference type="ARBA" id="ARBA00047929"/>
    </source>
</evidence>
<keyword evidence="10" id="KW-0030">Aminoacyl-tRNA synthetase</keyword>
<dbReference type="GO" id="GO:0005524">
    <property type="term" value="F:ATP binding"/>
    <property type="evidence" value="ECO:0007669"/>
    <property type="project" value="UniProtKB-KW"/>
</dbReference>
<dbReference type="CDD" id="cd00770">
    <property type="entry name" value="SerRS_core"/>
    <property type="match status" value="1"/>
</dbReference>
<comment type="similarity">
    <text evidence="3">Belongs to the class-II aminoacyl-tRNA synthetase family. Type-1 seryl-tRNA synthetase subfamily.</text>
</comment>
<dbReference type="NCBIfam" id="TIGR00414">
    <property type="entry name" value="serS"/>
    <property type="match status" value="1"/>
</dbReference>
<dbReference type="Gene3D" id="1.10.287.40">
    <property type="entry name" value="Serine-tRNA synthetase, tRNA binding domain"/>
    <property type="match status" value="1"/>
</dbReference>
<dbReference type="GO" id="GO:0004828">
    <property type="term" value="F:serine-tRNA ligase activity"/>
    <property type="evidence" value="ECO:0007669"/>
    <property type="project" value="UniProtKB-UniRule"/>
</dbReference>
<dbReference type="RefSeq" id="WP_203982805.1">
    <property type="nucleotide sequence ID" value="NZ_BOOU01000014.1"/>
</dbReference>
<dbReference type="SUPFAM" id="SSF55681">
    <property type="entry name" value="Class II aaRS and biotin synthetases"/>
    <property type="match status" value="1"/>
</dbReference>
<gene>
    <name evidence="19" type="primary">serS_1</name>
    <name evidence="19" type="ORF">Sru01_11490</name>
</gene>
<dbReference type="SUPFAM" id="SSF46589">
    <property type="entry name" value="tRNA-binding arm"/>
    <property type="match status" value="1"/>
</dbReference>
<evidence type="ECO:0000256" key="17">
    <source>
        <dbReference type="SAM" id="MobiDB-lite"/>
    </source>
</evidence>
<dbReference type="PANTHER" id="PTHR43697:SF1">
    <property type="entry name" value="SERINE--TRNA LIGASE"/>
    <property type="match status" value="1"/>
</dbReference>
<evidence type="ECO:0000256" key="11">
    <source>
        <dbReference type="ARBA" id="ARBA00039158"/>
    </source>
</evidence>
<evidence type="ECO:0000256" key="5">
    <source>
        <dbReference type="ARBA" id="ARBA00022490"/>
    </source>
</evidence>
<keyword evidence="7" id="KW-0547">Nucleotide-binding</keyword>
<keyword evidence="8 16" id="KW-0067">ATP-binding</keyword>
<reference evidence="19" key="1">
    <citation type="submission" date="2021-01" db="EMBL/GenBank/DDBJ databases">
        <title>Whole genome shotgun sequence of Sphaerisporangium rufum NBRC 109079.</title>
        <authorList>
            <person name="Komaki H."/>
            <person name="Tamura T."/>
        </authorList>
    </citation>
    <scope>NUCLEOTIDE SEQUENCE</scope>
    <source>
        <strain evidence="19">NBRC 109079</strain>
    </source>
</reference>
<dbReference type="PROSITE" id="PS50862">
    <property type="entry name" value="AA_TRNA_LIGASE_II"/>
    <property type="match status" value="1"/>
</dbReference>
<evidence type="ECO:0000256" key="9">
    <source>
        <dbReference type="ARBA" id="ARBA00022917"/>
    </source>
</evidence>
<keyword evidence="5" id="KW-0963">Cytoplasm</keyword>
<dbReference type="EC" id="6.1.1.11" evidence="4 14"/>
<evidence type="ECO:0000313" key="19">
    <source>
        <dbReference type="EMBL" id="GII76167.1"/>
    </source>
</evidence>
<evidence type="ECO:0000256" key="16">
    <source>
        <dbReference type="PIRSR" id="PIRSR001529-2"/>
    </source>
</evidence>